<keyword evidence="4" id="KW-1185">Reference proteome</keyword>
<dbReference type="PANTHER" id="PTHR30204">
    <property type="entry name" value="REDOX-CYCLING DRUG-SENSING TRANSCRIPTIONAL ACTIVATOR SOXR"/>
    <property type="match status" value="1"/>
</dbReference>
<dbReference type="InterPro" id="IPR047057">
    <property type="entry name" value="MerR_fam"/>
</dbReference>
<dbReference type="PANTHER" id="PTHR30204:SF96">
    <property type="entry name" value="CHROMOSOME-ANCHORING PROTEIN RACA"/>
    <property type="match status" value="1"/>
</dbReference>
<comment type="caution">
    <text evidence="3">The sequence shown here is derived from an EMBL/GenBank/DDBJ whole genome shotgun (WGS) entry which is preliminary data.</text>
</comment>
<dbReference type="Gene3D" id="1.10.1660.10">
    <property type="match status" value="1"/>
</dbReference>
<dbReference type="EMBL" id="JBHSOZ010000003">
    <property type="protein sequence ID" value="MFC5711944.1"/>
    <property type="molecule type" value="Genomic_DNA"/>
</dbReference>
<dbReference type="PROSITE" id="PS50937">
    <property type="entry name" value="HTH_MERR_2"/>
    <property type="match status" value="1"/>
</dbReference>
<dbReference type="RefSeq" id="WP_385938910.1">
    <property type="nucleotide sequence ID" value="NZ_JBHSOZ010000003.1"/>
</dbReference>
<dbReference type="Proteomes" id="UP001596142">
    <property type="component" value="Unassembled WGS sequence"/>
</dbReference>
<gene>
    <name evidence="3" type="ORF">ACFPU1_04065</name>
</gene>
<reference evidence="4" key="1">
    <citation type="journal article" date="2019" name="Int. J. Syst. Evol. Microbiol.">
        <title>The Global Catalogue of Microorganisms (GCM) 10K type strain sequencing project: providing services to taxonomists for standard genome sequencing and annotation.</title>
        <authorList>
            <consortium name="The Broad Institute Genomics Platform"/>
            <consortium name="The Broad Institute Genome Sequencing Center for Infectious Disease"/>
            <person name="Wu L."/>
            <person name="Ma J."/>
        </authorList>
    </citation>
    <scope>NUCLEOTIDE SEQUENCE [LARGE SCALE GENOMIC DNA]</scope>
    <source>
        <strain evidence="4">CECT 7184</strain>
    </source>
</reference>
<evidence type="ECO:0000313" key="4">
    <source>
        <dbReference type="Proteomes" id="UP001596142"/>
    </source>
</evidence>
<dbReference type="SUPFAM" id="SSF46955">
    <property type="entry name" value="Putative DNA-binding domain"/>
    <property type="match status" value="1"/>
</dbReference>
<organism evidence="3 4">
    <name type="scientific">Thalassorhabdus alkalitolerans</name>
    <dbReference type="NCBI Taxonomy" id="2282697"/>
    <lineage>
        <taxon>Bacteria</taxon>
        <taxon>Bacillati</taxon>
        <taxon>Bacillota</taxon>
        <taxon>Bacilli</taxon>
        <taxon>Bacillales</taxon>
        <taxon>Bacillaceae</taxon>
        <taxon>Thalassorhabdus</taxon>
    </lineage>
</organism>
<protein>
    <submittedName>
        <fullName evidence="3">MerR family transcriptional regulator</fullName>
    </submittedName>
</protein>
<evidence type="ECO:0000313" key="3">
    <source>
        <dbReference type="EMBL" id="MFC5711944.1"/>
    </source>
</evidence>
<feature type="domain" description="HTH merR-type" evidence="2">
    <location>
        <begin position="1"/>
        <end position="71"/>
    </location>
</feature>
<evidence type="ECO:0000259" key="2">
    <source>
        <dbReference type="PROSITE" id="PS50937"/>
    </source>
</evidence>
<proteinExistence type="predicted"/>
<accession>A0ABW0YNI5</accession>
<evidence type="ECO:0000256" key="1">
    <source>
        <dbReference type="ARBA" id="ARBA00023125"/>
    </source>
</evidence>
<dbReference type="InterPro" id="IPR000551">
    <property type="entry name" value="MerR-type_HTH_dom"/>
</dbReference>
<keyword evidence="1" id="KW-0238">DNA-binding</keyword>
<dbReference type="Pfam" id="PF13411">
    <property type="entry name" value="MerR_1"/>
    <property type="match status" value="1"/>
</dbReference>
<dbReference type="SMART" id="SM00422">
    <property type="entry name" value="HTH_MERR"/>
    <property type="match status" value="1"/>
</dbReference>
<dbReference type="InterPro" id="IPR009061">
    <property type="entry name" value="DNA-bd_dom_put_sf"/>
</dbReference>
<name>A0ABW0YNI5_9BACI</name>
<sequence length="244" mass="28165">MYITSGELAKRFNVSIRTIRYYDQIGLVCPSKLGEGGKRFYSAEDCLILQKVLLLKSLALPLEEINRIITDQSTESILMVHKSYLEEQVSNIQKSIAHTSSLLNILTLEGTINWEDLISLVTPPKQKRTWSSYFSADEQEKLRESLPKLEMDTPSIKRWINLVRRIELCIQDNISPGSEHAKLIIEDIEILSQETFQGDQNLMDKFWRVRRSQELSNELNLYPINQEIIDFLEEAYALTQGQLG</sequence>